<gene>
    <name evidence="4" type="ordered locus">M5M_10645</name>
</gene>
<dbReference type="STRING" id="1117647.M5M_10645"/>
<name>K4KMJ4_SIMAS</name>
<dbReference type="RefSeq" id="WP_015047472.1">
    <property type="nucleotide sequence ID" value="NC_018868.3"/>
</dbReference>
<keyword evidence="1" id="KW-0808">Transferase</keyword>
<dbReference type="Pfam" id="PF13508">
    <property type="entry name" value="Acetyltransf_7"/>
    <property type="match status" value="1"/>
</dbReference>
<dbReference type="KEGG" id="saga:M5M_10645"/>
<dbReference type="InterPro" id="IPR000182">
    <property type="entry name" value="GNAT_dom"/>
</dbReference>
<feature type="domain" description="N-acetyltransferase" evidence="3">
    <location>
        <begin position="1"/>
        <end position="151"/>
    </location>
</feature>
<dbReference type="Gene3D" id="3.40.630.30">
    <property type="match status" value="1"/>
</dbReference>
<evidence type="ECO:0000256" key="1">
    <source>
        <dbReference type="ARBA" id="ARBA00022679"/>
    </source>
</evidence>
<dbReference type="InterPro" id="IPR050832">
    <property type="entry name" value="Bact_Acetyltransf"/>
</dbReference>
<evidence type="ECO:0000313" key="4">
    <source>
        <dbReference type="EMBL" id="AFU99308.1"/>
    </source>
</evidence>
<evidence type="ECO:0000256" key="2">
    <source>
        <dbReference type="ARBA" id="ARBA00023315"/>
    </source>
</evidence>
<dbReference type="HOGENOM" id="CLU_013985_11_9_6"/>
<keyword evidence="2" id="KW-0012">Acyltransferase</keyword>
<dbReference type="AlphaFoldDB" id="K4KMJ4"/>
<evidence type="ECO:0000313" key="5">
    <source>
        <dbReference type="Proteomes" id="UP000000466"/>
    </source>
</evidence>
<evidence type="ECO:0000259" key="3">
    <source>
        <dbReference type="PROSITE" id="PS51186"/>
    </source>
</evidence>
<accession>K4KMJ4</accession>
<dbReference type="EMBL" id="CP003746">
    <property type="protein sequence ID" value="AFU99308.1"/>
    <property type="molecule type" value="Genomic_DNA"/>
</dbReference>
<protein>
    <submittedName>
        <fullName evidence="4">GNAT family acetyltransferase</fullName>
    </submittedName>
</protein>
<dbReference type="SUPFAM" id="SSF55729">
    <property type="entry name" value="Acyl-CoA N-acyltransferases (Nat)"/>
    <property type="match status" value="1"/>
</dbReference>
<dbReference type="eggNOG" id="COG0456">
    <property type="taxonomic scope" value="Bacteria"/>
</dbReference>
<dbReference type="OrthoDB" id="9803233at2"/>
<organism evidence="4 5">
    <name type="scientific">Simiduia agarivorans (strain DSM 21679 / JCM 13881 / BCRC 17597 / SA1)</name>
    <dbReference type="NCBI Taxonomy" id="1117647"/>
    <lineage>
        <taxon>Bacteria</taxon>
        <taxon>Pseudomonadati</taxon>
        <taxon>Pseudomonadota</taxon>
        <taxon>Gammaproteobacteria</taxon>
        <taxon>Cellvibrionales</taxon>
        <taxon>Cellvibrionaceae</taxon>
        <taxon>Simiduia</taxon>
    </lineage>
</organism>
<sequence>MALFINEPTHFNAFSALNYAWISQFFEVEASDRKALDNPGDIVKAGGHIITQSDGQTVVGCCALLCNGERSFELAKMAVRQSHQGRGLANVLMQAAIGLAREQGALSIDLLTNSRLVPAVTLYRKFGFAELPAGCHPDYARCDLVMRLNLD</sequence>
<dbReference type="CDD" id="cd04301">
    <property type="entry name" value="NAT_SF"/>
    <property type="match status" value="1"/>
</dbReference>
<proteinExistence type="predicted"/>
<keyword evidence="5" id="KW-1185">Reference proteome</keyword>
<dbReference type="InterPro" id="IPR016181">
    <property type="entry name" value="Acyl_CoA_acyltransferase"/>
</dbReference>
<dbReference type="Proteomes" id="UP000000466">
    <property type="component" value="Chromosome"/>
</dbReference>
<dbReference type="PANTHER" id="PTHR43877">
    <property type="entry name" value="AMINOALKYLPHOSPHONATE N-ACETYLTRANSFERASE-RELATED-RELATED"/>
    <property type="match status" value="1"/>
</dbReference>
<dbReference type="PROSITE" id="PS51186">
    <property type="entry name" value="GNAT"/>
    <property type="match status" value="1"/>
</dbReference>
<dbReference type="PANTHER" id="PTHR43877:SF2">
    <property type="entry name" value="AMINOALKYLPHOSPHONATE N-ACETYLTRANSFERASE-RELATED"/>
    <property type="match status" value="1"/>
</dbReference>
<dbReference type="GO" id="GO:0016747">
    <property type="term" value="F:acyltransferase activity, transferring groups other than amino-acyl groups"/>
    <property type="evidence" value="ECO:0007669"/>
    <property type="project" value="InterPro"/>
</dbReference>
<reference evidence="4 5" key="1">
    <citation type="journal article" date="2013" name="Genome Announc.">
        <title>Complete genome sequence of Simiduia agarivorans SA1(T), a marine bacterium able to degrade a variety of polysaccharides.</title>
        <authorList>
            <person name="Lin S.Y."/>
            <person name="Shieh W.Y."/>
            <person name="Chen J.S."/>
            <person name="Tang S.L."/>
        </authorList>
    </citation>
    <scope>NUCLEOTIDE SEQUENCE [LARGE SCALE GENOMIC DNA]</scope>
    <source>
        <strain evidence="5">DSM 21679 / JCM 13881 / BCRC 17597 / SA1</strain>
    </source>
</reference>